<dbReference type="Gene3D" id="3.40.50.2300">
    <property type="match status" value="1"/>
</dbReference>
<accession>A0A7C9VFH6</accession>
<keyword evidence="1" id="KW-0238">DNA-binding</keyword>
<dbReference type="PRINTS" id="PR00038">
    <property type="entry name" value="HTHLUXR"/>
</dbReference>
<dbReference type="Pfam" id="PF00196">
    <property type="entry name" value="GerE"/>
    <property type="match status" value="1"/>
</dbReference>
<feature type="domain" description="HTH luxR-type" evidence="3">
    <location>
        <begin position="166"/>
        <end position="231"/>
    </location>
</feature>
<comment type="caution">
    <text evidence="4">The sequence shown here is derived from an EMBL/GenBank/DDBJ whole genome shotgun (WGS) entry which is preliminary data.</text>
</comment>
<evidence type="ECO:0000259" key="3">
    <source>
        <dbReference type="PROSITE" id="PS50043"/>
    </source>
</evidence>
<dbReference type="InterPro" id="IPR039420">
    <property type="entry name" value="WalR-like"/>
</dbReference>
<dbReference type="PROSITE" id="PS50043">
    <property type="entry name" value="HTH_LUXR_2"/>
    <property type="match status" value="1"/>
</dbReference>
<dbReference type="GO" id="GO:0006355">
    <property type="term" value="P:regulation of DNA-templated transcription"/>
    <property type="evidence" value="ECO:0007669"/>
    <property type="project" value="InterPro"/>
</dbReference>
<dbReference type="SUPFAM" id="SSF46894">
    <property type="entry name" value="C-terminal effector domain of the bipartite response regulators"/>
    <property type="match status" value="1"/>
</dbReference>
<dbReference type="EMBL" id="JAAMRR010000239">
    <property type="protein sequence ID" value="NGX94549.1"/>
    <property type="molecule type" value="Genomic_DNA"/>
</dbReference>
<dbReference type="AlphaFoldDB" id="A0A7C9VFH6"/>
<gene>
    <name evidence="4" type="ORF">G4V63_04735</name>
</gene>
<evidence type="ECO:0000256" key="2">
    <source>
        <dbReference type="SAM" id="MobiDB-lite"/>
    </source>
</evidence>
<dbReference type="InterPro" id="IPR000792">
    <property type="entry name" value="Tscrpt_reg_LuxR_C"/>
</dbReference>
<reference evidence="4" key="1">
    <citation type="submission" date="2020-02" db="EMBL/GenBank/DDBJ databases">
        <title>Draft genome sequence of Candidatus Afipia apatlaquensis IBT-C3, a potential strain for decolorization of textile dyes.</title>
        <authorList>
            <person name="Sanchez-Reyes A."/>
            <person name="Breton-Deval L."/>
            <person name="Mangelson H."/>
            <person name="Sanchez-Flores A."/>
        </authorList>
    </citation>
    <scope>NUCLEOTIDE SEQUENCE [LARGE SCALE GENOMIC DNA]</scope>
    <source>
        <strain evidence="4">IBT-C3</strain>
    </source>
</reference>
<dbReference type="GO" id="GO:0003677">
    <property type="term" value="F:DNA binding"/>
    <property type="evidence" value="ECO:0007669"/>
    <property type="project" value="UniProtKB-KW"/>
</dbReference>
<keyword evidence="5" id="KW-1185">Reference proteome</keyword>
<dbReference type="InterPro" id="IPR016032">
    <property type="entry name" value="Sig_transdc_resp-reg_C-effctor"/>
</dbReference>
<dbReference type="PANTHER" id="PTHR43214">
    <property type="entry name" value="TWO-COMPONENT RESPONSE REGULATOR"/>
    <property type="match status" value="1"/>
</dbReference>
<evidence type="ECO:0000256" key="1">
    <source>
        <dbReference type="ARBA" id="ARBA00023125"/>
    </source>
</evidence>
<dbReference type="PROSITE" id="PS00622">
    <property type="entry name" value="HTH_LUXR_1"/>
    <property type="match status" value="1"/>
</dbReference>
<dbReference type="Proteomes" id="UP000480266">
    <property type="component" value="Unassembled WGS sequence"/>
</dbReference>
<evidence type="ECO:0000313" key="4">
    <source>
        <dbReference type="EMBL" id="NGX94549.1"/>
    </source>
</evidence>
<feature type="region of interest" description="Disordered" evidence="2">
    <location>
        <begin position="264"/>
        <end position="283"/>
    </location>
</feature>
<dbReference type="SMART" id="SM00421">
    <property type="entry name" value="HTH_LUXR"/>
    <property type="match status" value="1"/>
</dbReference>
<dbReference type="CDD" id="cd06170">
    <property type="entry name" value="LuxR_C_like"/>
    <property type="match status" value="1"/>
</dbReference>
<proteinExistence type="predicted"/>
<organism evidence="4 5">
    <name type="scientific">Candidatus Afipia apatlaquensis</name>
    <dbReference type="NCBI Taxonomy" id="2712852"/>
    <lineage>
        <taxon>Bacteria</taxon>
        <taxon>Pseudomonadati</taxon>
        <taxon>Pseudomonadota</taxon>
        <taxon>Alphaproteobacteria</taxon>
        <taxon>Hyphomicrobiales</taxon>
        <taxon>Nitrobacteraceae</taxon>
        <taxon>Afipia</taxon>
    </lineage>
</organism>
<name>A0A7C9VFH6_9BRAD</name>
<protein>
    <submittedName>
        <fullName evidence="4">Response regulator transcription factor</fullName>
    </submittedName>
</protein>
<dbReference type="PANTHER" id="PTHR43214:SF42">
    <property type="entry name" value="TRANSCRIPTIONAL REGULATORY PROTEIN DESR"/>
    <property type="match status" value="1"/>
</dbReference>
<sequence>MHATVIVGSNNLFREGLIRILGAANFDILDAIASVNSSVLDTLVERDCILFILDAGDDSAAVLDQIMLIKARNPVWRVVVLDSTNQLTNAASVYRAGASAYFANVATSIAFIKFLELVMLGETILPAAFLPFVLDHEDCEGNGGSHHEDSDACKGDLKQELLTTADSAPMRQLSAREKVILRCIIDGCSNKAIARKIAISEATVKVHVKSILRKIRVHSRTQAAIWGMSYGLSIWQVGTGSTPLAQIAVKPPVPQHAMQALPPAKRSESSLFSAAALRKSEPW</sequence>
<evidence type="ECO:0000313" key="5">
    <source>
        <dbReference type="Proteomes" id="UP000480266"/>
    </source>
</evidence>